<comment type="caution">
    <text evidence="1">The sequence shown here is derived from an EMBL/GenBank/DDBJ whole genome shotgun (WGS) entry which is preliminary data.</text>
</comment>
<dbReference type="EMBL" id="BARV01041104">
    <property type="protein sequence ID" value="GAI47904.1"/>
    <property type="molecule type" value="Genomic_DNA"/>
</dbReference>
<evidence type="ECO:0000313" key="1">
    <source>
        <dbReference type="EMBL" id="GAI47904.1"/>
    </source>
</evidence>
<evidence type="ECO:0000313" key="2">
    <source>
        <dbReference type="EMBL" id="GAI47956.1"/>
    </source>
</evidence>
<sequence length="54" mass="6045">AELKRKIDEKIHRLFKVYEKKQGGGEPNPSKKQTPQVVAKSYLFNGTTTPASVT</sequence>
<organism evidence="1">
    <name type="scientific">marine sediment metagenome</name>
    <dbReference type="NCBI Taxonomy" id="412755"/>
    <lineage>
        <taxon>unclassified sequences</taxon>
        <taxon>metagenomes</taxon>
        <taxon>ecological metagenomes</taxon>
    </lineage>
</organism>
<feature type="non-terminal residue" evidence="1">
    <location>
        <position position="1"/>
    </location>
</feature>
<reference evidence="1" key="1">
    <citation type="journal article" date="2014" name="Front. Microbiol.">
        <title>High frequency of phylogenetically diverse reductive dehalogenase-homologous genes in deep subseafloor sedimentary metagenomes.</title>
        <authorList>
            <person name="Kawai M."/>
            <person name="Futagami T."/>
            <person name="Toyoda A."/>
            <person name="Takaki Y."/>
            <person name="Nishi S."/>
            <person name="Hori S."/>
            <person name="Arai W."/>
            <person name="Tsubouchi T."/>
            <person name="Morono Y."/>
            <person name="Uchiyama I."/>
            <person name="Ito T."/>
            <person name="Fujiyama A."/>
            <person name="Inagaki F."/>
            <person name="Takami H."/>
        </authorList>
    </citation>
    <scope>NUCLEOTIDE SEQUENCE</scope>
    <source>
        <strain evidence="1">Expedition CK06-06</strain>
    </source>
</reference>
<accession>X1QX90</accession>
<proteinExistence type="predicted"/>
<protein>
    <submittedName>
        <fullName evidence="1">Uncharacterized protein</fullName>
    </submittedName>
</protein>
<dbReference type="EMBL" id="BARV01041111">
    <property type="protein sequence ID" value="GAI47956.1"/>
    <property type="molecule type" value="Genomic_DNA"/>
</dbReference>
<name>X1QX90_9ZZZZ</name>
<dbReference type="AlphaFoldDB" id="X1QX90"/>
<gene>
    <name evidence="1" type="ORF">S06H3_62375</name>
    <name evidence="2" type="ORF">S06H3_62384</name>
</gene>